<accession>A0A0C3F1V9</accession>
<dbReference type="EMBL" id="KN833070">
    <property type="protein sequence ID" value="KIM73956.1"/>
    <property type="molecule type" value="Genomic_DNA"/>
</dbReference>
<protein>
    <submittedName>
        <fullName evidence="1">Uncharacterized protein</fullName>
    </submittedName>
</protein>
<proteinExistence type="predicted"/>
<reference evidence="2" key="2">
    <citation type="submission" date="2015-01" db="EMBL/GenBank/DDBJ databases">
        <title>Evolutionary Origins and Diversification of the Mycorrhizal Mutualists.</title>
        <authorList>
            <consortium name="DOE Joint Genome Institute"/>
            <consortium name="Mycorrhizal Genomics Consortium"/>
            <person name="Kohler A."/>
            <person name="Kuo A."/>
            <person name="Nagy L.G."/>
            <person name="Floudas D."/>
            <person name="Copeland A."/>
            <person name="Barry K.W."/>
            <person name="Cichocki N."/>
            <person name="Veneault-Fourrey C."/>
            <person name="LaButti K."/>
            <person name="Lindquist E.A."/>
            <person name="Lipzen A."/>
            <person name="Lundell T."/>
            <person name="Morin E."/>
            <person name="Murat C."/>
            <person name="Riley R."/>
            <person name="Ohm R."/>
            <person name="Sun H."/>
            <person name="Tunlid A."/>
            <person name="Henrissat B."/>
            <person name="Grigoriev I.V."/>
            <person name="Hibbett D.S."/>
            <person name="Martin F."/>
        </authorList>
    </citation>
    <scope>NUCLEOTIDE SEQUENCE [LARGE SCALE GENOMIC DNA]</scope>
    <source>
        <strain evidence="2">F 1598</strain>
    </source>
</reference>
<evidence type="ECO:0000313" key="1">
    <source>
        <dbReference type="EMBL" id="KIM73956.1"/>
    </source>
</evidence>
<dbReference type="AlphaFoldDB" id="A0A0C3F1V9"/>
<gene>
    <name evidence="1" type="ORF">PILCRDRAFT_716948</name>
</gene>
<reference evidence="1 2" key="1">
    <citation type="submission" date="2014-04" db="EMBL/GenBank/DDBJ databases">
        <authorList>
            <consortium name="DOE Joint Genome Institute"/>
            <person name="Kuo A."/>
            <person name="Tarkka M."/>
            <person name="Buscot F."/>
            <person name="Kohler A."/>
            <person name="Nagy L.G."/>
            <person name="Floudas D."/>
            <person name="Copeland A."/>
            <person name="Barry K.W."/>
            <person name="Cichocki N."/>
            <person name="Veneault-Fourrey C."/>
            <person name="LaButti K."/>
            <person name="Lindquist E.A."/>
            <person name="Lipzen A."/>
            <person name="Lundell T."/>
            <person name="Morin E."/>
            <person name="Murat C."/>
            <person name="Sun H."/>
            <person name="Tunlid A."/>
            <person name="Henrissat B."/>
            <person name="Grigoriev I.V."/>
            <person name="Hibbett D.S."/>
            <person name="Martin F."/>
            <person name="Nordberg H.P."/>
            <person name="Cantor M.N."/>
            <person name="Hua S.X."/>
        </authorList>
    </citation>
    <scope>NUCLEOTIDE SEQUENCE [LARGE SCALE GENOMIC DNA]</scope>
    <source>
        <strain evidence="1 2">F 1598</strain>
    </source>
</reference>
<keyword evidence="2" id="KW-1185">Reference proteome</keyword>
<dbReference type="InParanoid" id="A0A0C3F1V9"/>
<organism evidence="1 2">
    <name type="scientific">Piloderma croceum (strain F 1598)</name>
    <dbReference type="NCBI Taxonomy" id="765440"/>
    <lineage>
        <taxon>Eukaryota</taxon>
        <taxon>Fungi</taxon>
        <taxon>Dikarya</taxon>
        <taxon>Basidiomycota</taxon>
        <taxon>Agaricomycotina</taxon>
        <taxon>Agaricomycetes</taxon>
        <taxon>Agaricomycetidae</taxon>
        <taxon>Atheliales</taxon>
        <taxon>Atheliaceae</taxon>
        <taxon>Piloderma</taxon>
    </lineage>
</organism>
<sequence>MRQCSRTVTGTKTVHFSTRDYRKTDPMKQCSRQSFMTRDGTVLHSRLSCTIPNILTSLYISFAITLKQGNWKLNMCLQARN</sequence>
<dbReference type="HOGENOM" id="CLU_2574728_0_0_1"/>
<dbReference type="Proteomes" id="UP000054166">
    <property type="component" value="Unassembled WGS sequence"/>
</dbReference>
<name>A0A0C3F1V9_PILCF</name>
<evidence type="ECO:0000313" key="2">
    <source>
        <dbReference type="Proteomes" id="UP000054166"/>
    </source>
</evidence>